<dbReference type="OMA" id="NANWETE"/>
<dbReference type="Proteomes" id="UP000827892">
    <property type="component" value="Chromosome III"/>
</dbReference>
<gene>
    <name evidence="1" type="ORF">L3Y34_002638</name>
</gene>
<sequence length="173" mass="19993">MAKCEITLKFQDDSIVVRDARIIKKMELVNRAITSELPNWETEDTIFTLDSELPFLKGFGVFMISNILKYRPPPADDFTTRAEEYPEANALDLDQLKPIIELANYTESEDFMNSIGFVIAKKLDNLEVDQIAAFFGVDCRDDEDIFDENDGWTHPKAEMFKRLNRDQAVEQEE</sequence>
<reference evidence="1 2" key="1">
    <citation type="submission" date="2022-05" db="EMBL/GenBank/DDBJ databases">
        <title>Chromosome-level reference genomes for two strains of Caenorhabditis briggsae: an improved platform for comparative genomics.</title>
        <authorList>
            <person name="Stevens L."/>
            <person name="Andersen E.C."/>
        </authorList>
    </citation>
    <scope>NUCLEOTIDE SEQUENCE [LARGE SCALE GENOMIC DNA]</scope>
    <source>
        <strain evidence="1">QX1410_ONT</strain>
        <tissue evidence="1">Whole-organism</tissue>
    </source>
</reference>
<dbReference type="EMBL" id="CP090893">
    <property type="protein sequence ID" value="ULU03188.1"/>
    <property type="molecule type" value="Genomic_DNA"/>
</dbReference>
<dbReference type="PANTHER" id="PTHR37964:SF1">
    <property type="entry name" value="SUPPRESSOR-RELATED"/>
    <property type="match status" value="1"/>
</dbReference>
<protein>
    <submittedName>
        <fullName evidence="1">Uncharacterized protein</fullName>
    </submittedName>
</protein>
<proteinExistence type="predicted"/>
<dbReference type="PANTHER" id="PTHR37964">
    <property type="entry name" value="SUPPRESSOR"/>
    <property type="match status" value="1"/>
</dbReference>
<evidence type="ECO:0000313" key="1">
    <source>
        <dbReference type="EMBL" id="ULU03188.1"/>
    </source>
</evidence>
<dbReference type="KEGG" id="cbr:CBG_23002"/>
<name>A0AAE9DGK0_CAEBR</name>
<dbReference type="AlphaFoldDB" id="A0AAE9DGK0"/>
<evidence type="ECO:0000313" key="2">
    <source>
        <dbReference type="Proteomes" id="UP000827892"/>
    </source>
</evidence>
<organism evidence="1 2">
    <name type="scientific">Caenorhabditis briggsae</name>
    <dbReference type="NCBI Taxonomy" id="6238"/>
    <lineage>
        <taxon>Eukaryota</taxon>
        <taxon>Metazoa</taxon>
        <taxon>Ecdysozoa</taxon>
        <taxon>Nematoda</taxon>
        <taxon>Chromadorea</taxon>
        <taxon>Rhabditida</taxon>
        <taxon>Rhabditina</taxon>
        <taxon>Rhabditomorpha</taxon>
        <taxon>Rhabditoidea</taxon>
        <taxon>Rhabditidae</taxon>
        <taxon>Peloderinae</taxon>
        <taxon>Caenorhabditis</taxon>
    </lineage>
</organism>
<accession>A0AAE9DGK0</accession>